<organism evidence="9 10">
    <name type="scientific">Echinococcus granulosus</name>
    <name type="common">Hydatid tapeworm</name>
    <dbReference type="NCBI Taxonomy" id="6210"/>
    <lineage>
        <taxon>Eukaryota</taxon>
        <taxon>Metazoa</taxon>
        <taxon>Spiralia</taxon>
        <taxon>Lophotrochozoa</taxon>
        <taxon>Platyhelminthes</taxon>
        <taxon>Cestoda</taxon>
        <taxon>Eucestoda</taxon>
        <taxon>Cyclophyllidea</taxon>
        <taxon>Taeniidae</taxon>
        <taxon>Echinococcus</taxon>
        <taxon>Echinococcus granulosus group</taxon>
    </lineage>
</organism>
<feature type="domain" description="Fibronectin type-III" evidence="8">
    <location>
        <begin position="274"/>
        <end position="371"/>
    </location>
</feature>
<dbReference type="Pfam" id="PF13927">
    <property type="entry name" value="Ig_3"/>
    <property type="match status" value="1"/>
</dbReference>
<dbReference type="InterPro" id="IPR003599">
    <property type="entry name" value="Ig_sub"/>
</dbReference>
<protein>
    <submittedName>
        <fullName evidence="9">Nephrin</fullName>
    </submittedName>
</protein>
<feature type="compositionally biased region" description="Gly residues" evidence="5">
    <location>
        <begin position="385"/>
        <end position="395"/>
    </location>
</feature>
<sequence length="977" mass="105417">MQLEAVNAPRLVGEPLVNATTKGKEAELVCRVKANPPPKANSVYWRRVIDETPMVEITSSTIADFAASRSDISQGPKHYEKPSIAGLRCNQKFAAGRIKYYVKCFTPEPYHLVSTLHIRDVDPSDVGRYECFVDNGIGSPVVRLIDLIYRFAPRVLELVRWSRAAPPHDPSETSLNHTHLMPLAPISPTSVVCVIAAEPAPTVTWFREPANLTLVEGGQFKSSVTRLHAGRYRALLTIEFVRQVDFGSYYCQAKNSMGMDVGKVILGPTTSPGRPGNPVLIRATSSSLTVGWQQAFNGGPPQTFIVKWAPDDTPDAVQTVEVKEDFMSEVIKHTIENLLKSTKYRIYVAAKNPLHKASPFTDYLIASTTAVSDPTEEAMRDEAHGGGGGGRGLGLGQMTSANSITRQDDGGSGSPTSSVSMIITIAICFGCLIFLTNLIIVGLVLHRRHQRKDSRLKRIPGTDTMGGSLFFFQNGFTFQVLNLEAHWIAQNGRRELKREQFYVQLGGVLSGRNAVNVGTTSDRPLLRSDSSVLAGARATLRPKVRTVKYVDAGGGVGLVKCGVMDGYPTTDCYPDRFLNGQHVFGPFMDSASQKDSLSQYQFEHFGQCSPQMPAEYITSAGSYFPRDSPLNLFANSPALITAAEQHVTTLHHAQQQQHHRLNSQTLSRSSSPLHSSRSHGLQPPTTPSSLEHAHQLTAHQRHPCFTTNATGCAYPPDQSIYLVAAPNPHRYIADDPLGAAAAAAALYGGLPPGAVSPHSLTDKSVGGVSEGRGGAGGSYASSGGRILQTVTPTLGYHSSPRMITSFYSPPRPDISAGAGNSLGPHMRNSFGQVARRNSSFATPDRAYAIENTNVGRNLTTDVHQTPLMWVNNMESVNVVDTANDLTMSSDLVATIPPPSDFGLPPHPNAVAGPRETNSAAQYAASSASSPIRQHHFGLSGESGIEWLGSPSHQPPVNMVRGSSSTQQTPGVHLDLKM</sequence>
<dbReference type="SMART" id="SM00060">
    <property type="entry name" value="FN3"/>
    <property type="match status" value="1"/>
</dbReference>
<dbReference type="CDD" id="cd00096">
    <property type="entry name" value="Ig"/>
    <property type="match status" value="2"/>
</dbReference>
<evidence type="ECO:0000259" key="7">
    <source>
        <dbReference type="PROSITE" id="PS50835"/>
    </source>
</evidence>
<keyword evidence="2" id="KW-0677">Repeat</keyword>
<dbReference type="PROSITE" id="PS50853">
    <property type="entry name" value="FN3"/>
    <property type="match status" value="1"/>
</dbReference>
<evidence type="ECO:0000259" key="8">
    <source>
        <dbReference type="PROSITE" id="PS50853"/>
    </source>
</evidence>
<dbReference type="OrthoDB" id="6273039at2759"/>
<feature type="region of interest" description="Disordered" evidence="5">
    <location>
        <begin position="648"/>
        <end position="697"/>
    </location>
</feature>
<dbReference type="SMART" id="SM00408">
    <property type="entry name" value="IGc2"/>
    <property type="match status" value="2"/>
</dbReference>
<evidence type="ECO:0000256" key="1">
    <source>
        <dbReference type="ARBA" id="ARBA00022729"/>
    </source>
</evidence>
<dbReference type="Proteomes" id="UP000019149">
    <property type="component" value="Unassembled WGS sequence"/>
</dbReference>
<feature type="compositionally biased region" description="Polar residues" evidence="5">
    <location>
        <begin position="960"/>
        <end position="969"/>
    </location>
</feature>
<feature type="domain" description="Ig-like" evidence="7">
    <location>
        <begin position="153"/>
        <end position="262"/>
    </location>
</feature>
<dbReference type="CTD" id="36341746"/>
<evidence type="ECO:0000313" key="9">
    <source>
        <dbReference type="EMBL" id="EUB59039.1"/>
    </source>
</evidence>
<dbReference type="Gene3D" id="2.60.40.10">
    <property type="entry name" value="Immunoglobulins"/>
    <property type="match status" value="3"/>
</dbReference>
<dbReference type="GeneID" id="36341746"/>
<dbReference type="InterPro" id="IPR013783">
    <property type="entry name" value="Ig-like_fold"/>
</dbReference>
<dbReference type="PANTHER" id="PTHR12231:SF253">
    <property type="entry name" value="DPR-INTERACTING PROTEIN ETA, ISOFORM B-RELATED"/>
    <property type="match status" value="1"/>
</dbReference>
<keyword evidence="6" id="KW-0812">Transmembrane</keyword>
<dbReference type="InterPro" id="IPR003598">
    <property type="entry name" value="Ig_sub2"/>
</dbReference>
<dbReference type="PROSITE" id="PS50835">
    <property type="entry name" value="IG_LIKE"/>
    <property type="match status" value="2"/>
</dbReference>
<evidence type="ECO:0000256" key="4">
    <source>
        <dbReference type="ARBA" id="ARBA00023319"/>
    </source>
</evidence>
<feature type="domain" description="Ig-like" evidence="7">
    <location>
        <begin position="9"/>
        <end position="136"/>
    </location>
</feature>
<keyword evidence="10" id="KW-1185">Reference proteome</keyword>
<feature type="region of interest" description="Disordered" evidence="5">
    <location>
        <begin position="373"/>
        <end position="413"/>
    </location>
</feature>
<dbReference type="InterPro" id="IPR051170">
    <property type="entry name" value="Neural/epithelial_adhesion"/>
</dbReference>
<keyword evidence="3" id="KW-1015">Disulfide bond</keyword>
<dbReference type="STRING" id="6210.W6UZH1"/>
<feature type="compositionally biased region" description="Low complexity" evidence="5">
    <location>
        <begin position="918"/>
        <end position="929"/>
    </location>
</feature>
<dbReference type="InterPro" id="IPR007110">
    <property type="entry name" value="Ig-like_dom"/>
</dbReference>
<dbReference type="GO" id="GO:0043005">
    <property type="term" value="C:neuron projection"/>
    <property type="evidence" value="ECO:0007669"/>
    <property type="project" value="TreeGrafter"/>
</dbReference>
<dbReference type="InterPro" id="IPR003961">
    <property type="entry name" value="FN3_dom"/>
</dbReference>
<dbReference type="RefSeq" id="XP_024350235.1">
    <property type="nucleotide sequence ID" value="XM_024495280.1"/>
</dbReference>
<dbReference type="InterPro" id="IPR036179">
    <property type="entry name" value="Ig-like_dom_sf"/>
</dbReference>
<comment type="caution">
    <text evidence="9">The sequence shown here is derived from an EMBL/GenBank/DDBJ whole genome shotgun (WGS) entry which is preliminary data.</text>
</comment>
<dbReference type="InterPro" id="IPR036116">
    <property type="entry name" value="FN3_sf"/>
</dbReference>
<reference evidence="9 10" key="1">
    <citation type="journal article" date="2013" name="Nat. Genet.">
        <title>The genome of the hydatid tapeworm Echinococcus granulosus.</title>
        <authorList>
            <person name="Zheng H."/>
            <person name="Zhang W."/>
            <person name="Zhang L."/>
            <person name="Zhang Z."/>
            <person name="Li J."/>
            <person name="Lu G."/>
            <person name="Zhu Y."/>
            <person name="Wang Y."/>
            <person name="Huang Y."/>
            <person name="Liu J."/>
            <person name="Kang H."/>
            <person name="Chen J."/>
            <person name="Wang L."/>
            <person name="Chen A."/>
            <person name="Yu S."/>
            <person name="Gao Z."/>
            <person name="Jin L."/>
            <person name="Gu W."/>
            <person name="Wang Z."/>
            <person name="Zhao L."/>
            <person name="Shi B."/>
            <person name="Wen H."/>
            <person name="Lin R."/>
            <person name="Jones M.K."/>
            <person name="Brejova B."/>
            <person name="Vinar T."/>
            <person name="Zhao G."/>
            <person name="McManus D.P."/>
            <person name="Chen Z."/>
            <person name="Zhou Y."/>
            <person name="Wang S."/>
        </authorList>
    </citation>
    <scope>NUCLEOTIDE SEQUENCE [LARGE SCALE GENOMIC DNA]</scope>
</reference>
<gene>
    <name evidence="9" type="ORF">EGR_06031</name>
</gene>
<keyword evidence="6" id="KW-1133">Transmembrane helix</keyword>
<accession>W6UZH1</accession>
<name>W6UZH1_ECHGR</name>
<dbReference type="KEGG" id="egl:EGR_06031"/>
<dbReference type="EMBL" id="APAU02000050">
    <property type="protein sequence ID" value="EUB59039.1"/>
    <property type="molecule type" value="Genomic_DNA"/>
</dbReference>
<dbReference type="PANTHER" id="PTHR12231">
    <property type="entry name" value="CTX-RELATED TYPE I TRANSMEMBRANE PROTEIN"/>
    <property type="match status" value="1"/>
</dbReference>
<feature type="region of interest" description="Disordered" evidence="5">
    <location>
        <begin position="958"/>
        <end position="977"/>
    </location>
</feature>
<dbReference type="SUPFAM" id="SSF48726">
    <property type="entry name" value="Immunoglobulin"/>
    <property type="match status" value="2"/>
</dbReference>
<evidence type="ECO:0000256" key="5">
    <source>
        <dbReference type="SAM" id="MobiDB-lite"/>
    </source>
</evidence>
<dbReference type="CDD" id="cd00063">
    <property type="entry name" value="FN3"/>
    <property type="match status" value="1"/>
</dbReference>
<feature type="compositionally biased region" description="Low complexity" evidence="5">
    <location>
        <begin position="648"/>
        <end position="675"/>
    </location>
</feature>
<evidence type="ECO:0000256" key="2">
    <source>
        <dbReference type="ARBA" id="ARBA00022737"/>
    </source>
</evidence>
<evidence type="ECO:0000256" key="6">
    <source>
        <dbReference type="SAM" id="Phobius"/>
    </source>
</evidence>
<proteinExistence type="predicted"/>
<keyword evidence="4" id="KW-0393">Immunoglobulin domain</keyword>
<evidence type="ECO:0000313" key="10">
    <source>
        <dbReference type="Proteomes" id="UP000019149"/>
    </source>
</evidence>
<dbReference type="Pfam" id="PF00041">
    <property type="entry name" value="fn3"/>
    <property type="match status" value="1"/>
</dbReference>
<dbReference type="SUPFAM" id="SSF49265">
    <property type="entry name" value="Fibronectin type III"/>
    <property type="match status" value="1"/>
</dbReference>
<dbReference type="AlphaFoldDB" id="W6UZH1"/>
<feature type="transmembrane region" description="Helical" evidence="6">
    <location>
        <begin position="421"/>
        <end position="445"/>
    </location>
</feature>
<keyword evidence="1" id="KW-0732">Signal</keyword>
<evidence type="ECO:0000256" key="3">
    <source>
        <dbReference type="ARBA" id="ARBA00023157"/>
    </source>
</evidence>
<keyword evidence="6" id="KW-0472">Membrane</keyword>
<dbReference type="SMART" id="SM00409">
    <property type="entry name" value="IG"/>
    <property type="match status" value="2"/>
</dbReference>
<feature type="region of interest" description="Disordered" evidence="5">
    <location>
        <begin position="905"/>
        <end position="935"/>
    </location>
</feature>